<dbReference type="EMBL" id="JBHRTR010000023">
    <property type="protein sequence ID" value="MFC3227525.1"/>
    <property type="molecule type" value="Genomic_DNA"/>
</dbReference>
<reference evidence="11" key="1">
    <citation type="journal article" date="2019" name="Int. J. Syst. Evol. Microbiol.">
        <title>The Global Catalogue of Microorganisms (GCM) 10K type strain sequencing project: providing services to taxonomists for standard genome sequencing and annotation.</title>
        <authorList>
            <consortium name="The Broad Institute Genomics Platform"/>
            <consortium name="The Broad Institute Genome Sequencing Center for Infectious Disease"/>
            <person name="Wu L."/>
            <person name="Ma J."/>
        </authorList>
    </citation>
    <scope>NUCLEOTIDE SEQUENCE [LARGE SCALE GENOMIC DNA]</scope>
    <source>
        <strain evidence="11">KCTC 42964</strain>
    </source>
</reference>
<evidence type="ECO:0000256" key="4">
    <source>
        <dbReference type="ARBA" id="ARBA00011037"/>
    </source>
</evidence>
<sequence>MTALIYVLNGPNLNMLGSREPGIYGAITLAGIEELCRQTAAALDLEARCHQSNHEGALVDLLHEAHHAGAVGVVLNGGAYTHTSVALLDAVRAISVPVIEVHLSNIHARETFRHHSYPAQAARGVIAGLGPMGYALAIQALASDRQPASPSPDLRTA</sequence>
<feature type="binding site" evidence="9">
    <location>
        <position position="89"/>
    </location>
    <ligand>
        <name>substrate</name>
    </ligand>
</feature>
<evidence type="ECO:0000256" key="8">
    <source>
        <dbReference type="ARBA" id="ARBA00023239"/>
    </source>
</evidence>
<dbReference type="InterPro" id="IPR036441">
    <property type="entry name" value="DHquinase_II_sf"/>
</dbReference>
<dbReference type="NCBIfam" id="NF003805">
    <property type="entry name" value="PRK05395.1-2"/>
    <property type="match status" value="1"/>
</dbReference>
<evidence type="ECO:0000256" key="2">
    <source>
        <dbReference type="ARBA" id="ARBA00003924"/>
    </source>
</evidence>
<dbReference type="PROSITE" id="PS01029">
    <property type="entry name" value="DEHYDROQUINASE_II"/>
    <property type="match status" value="1"/>
</dbReference>
<evidence type="ECO:0000256" key="3">
    <source>
        <dbReference type="ARBA" id="ARBA00004902"/>
    </source>
</evidence>
<gene>
    <name evidence="9 10" type="primary">aroQ</name>
    <name evidence="10" type="ORF">ACFOGJ_09805</name>
</gene>
<dbReference type="GO" id="GO:0003855">
    <property type="term" value="F:3-dehydroquinate dehydratase activity"/>
    <property type="evidence" value="ECO:0007669"/>
    <property type="project" value="UniProtKB-EC"/>
</dbReference>
<comment type="catalytic activity">
    <reaction evidence="1 9">
        <text>3-dehydroquinate = 3-dehydroshikimate + H2O</text>
        <dbReference type="Rhea" id="RHEA:21096"/>
        <dbReference type="ChEBI" id="CHEBI:15377"/>
        <dbReference type="ChEBI" id="CHEBI:16630"/>
        <dbReference type="ChEBI" id="CHEBI:32364"/>
        <dbReference type="EC" id="4.2.1.10"/>
    </reaction>
</comment>
<comment type="pathway">
    <text evidence="3 9">Metabolic intermediate biosynthesis; chorismate biosynthesis; chorismate from D-erythrose 4-phosphate and phosphoenolpyruvate: step 3/7.</text>
</comment>
<dbReference type="PANTHER" id="PTHR21272:SF3">
    <property type="entry name" value="CATABOLIC 3-DEHYDROQUINASE"/>
    <property type="match status" value="1"/>
</dbReference>
<comment type="subunit">
    <text evidence="5 9">Homododecamer.</text>
</comment>
<evidence type="ECO:0000256" key="5">
    <source>
        <dbReference type="ARBA" id="ARBA00011193"/>
    </source>
</evidence>
<dbReference type="NCBIfam" id="NF003807">
    <property type="entry name" value="PRK05395.1-4"/>
    <property type="match status" value="1"/>
</dbReference>
<dbReference type="HAMAP" id="MF_00169">
    <property type="entry name" value="AroQ"/>
    <property type="match status" value="1"/>
</dbReference>
<dbReference type="PANTHER" id="PTHR21272">
    <property type="entry name" value="CATABOLIC 3-DEHYDROQUINASE"/>
    <property type="match status" value="1"/>
</dbReference>
<dbReference type="EC" id="4.2.1.10" evidence="6 9"/>
<evidence type="ECO:0000256" key="7">
    <source>
        <dbReference type="ARBA" id="ARBA00023141"/>
    </source>
</evidence>
<feature type="binding site" evidence="9">
    <location>
        <position position="76"/>
    </location>
    <ligand>
        <name>substrate</name>
    </ligand>
</feature>
<feature type="active site" description="Proton acceptor" evidence="9">
    <location>
        <position position="24"/>
    </location>
</feature>
<evidence type="ECO:0000256" key="9">
    <source>
        <dbReference type="HAMAP-Rule" id="MF_00169"/>
    </source>
</evidence>
<organism evidence="10 11">
    <name type="scientific">Marinibaculum pumilum</name>
    <dbReference type="NCBI Taxonomy" id="1766165"/>
    <lineage>
        <taxon>Bacteria</taxon>
        <taxon>Pseudomonadati</taxon>
        <taxon>Pseudomonadota</taxon>
        <taxon>Alphaproteobacteria</taxon>
        <taxon>Rhodospirillales</taxon>
        <taxon>Rhodospirillaceae</taxon>
        <taxon>Marinibaculum</taxon>
    </lineage>
</organism>
<feature type="site" description="Transition state stabilizer" evidence="9">
    <location>
        <position position="19"/>
    </location>
</feature>
<dbReference type="InterPro" id="IPR018509">
    <property type="entry name" value="DHquinase_II_CS"/>
</dbReference>
<keyword evidence="8 9" id="KW-0456">Lyase</keyword>
<keyword evidence="11" id="KW-1185">Reference proteome</keyword>
<evidence type="ECO:0000313" key="10">
    <source>
        <dbReference type="EMBL" id="MFC3227525.1"/>
    </source>
</evidence>
<dbReference type="NCBIfam" id="NF003806">
    <property type="entry name" value="PRK05395.1-3"/>
    <property type="match status" value="1"/>
</dbReference>
<dbReference type="InterPro" id="IPR001874">
    <property type="entry name" value="DHquinase_II"/>
</dbReference>
<dbReference type="Gene3D" id="3.40.50.9100">
    <property type="entry name" value="Dehydroquinase, class II"/>
    <property type="match status" value="1"/>
</dbReference>
<comment type="function">
    <text evidence="2 9">Catalyzes a trans-dehydration via an enolate intermediate.</text>
</comment>
<evidence type="ECO:0000313" key="11">
    <source>
        <dbReference type="Proteomes" id="UP001595528"/>
    </source>
</evidence>
<keyword evidence="9" id="KW-0028">Amino-acid biosynthesis</keyword>
<dbReference type="SUPFAM" id="SSF52304">
    <property type="entry name" value="Type II 3-dehydroquinate dehydratase"/>
    <property type="match status" value="1"/>
</dbReference>
<proteinExistence type="inferred from homology"/>
<dbReference type="Proteomes" id="UP001595528">
    <property type="component" value="Unassembled WGS sequence"/>
</dbReference>
<evidence type="ECO:0000256" key="1">
    <source>
        <dbReference type="ARBA" id="ARBA00001864"/>
    </source>
</evidence>
<protein>
    <recommendedName>
        <fullName evidence="6 9">3-dehydroquinate dehydratase</fullName>
        <shortName evidence="9">3-dehydroquinase</shortName>
        <ecNumber evidence="6 9">4.2.1.10</ecNumber>
    </recommendedName>
    <alternativeName>
        <fullName evidence="9">Type II DHQase</fullName>
    </alternativeName>
</protein>
<feature type="binding site" evidence="9">
    <location>
        <begin position="103"/>
        <end position="104"/>
    </location>
    <ligand>
        <name>substrate</name>
    </ligand>
</feature>
<evidence type="ECO:0000256" key="6">
    <source>
        <dbReference type="ARBA" id="ARBA00012060"/>
    </source>
</evidence>
<name>A0ABV7KYX1_9PROT</name>
<dbReference type="NCBIfam" id="TIGR01088">
    <property type="entry name" value="aroQ"/>
    <property type="match status" value="1"/>
</dbReference>
<feature type="binding site" evidence="9">
    <location>
        <position position="82"/>
    </location>
    <ligand>
        <name>substrate</name>
    </ligand>
</feature>
<feature type="active site" description="Proton donor" evidence="9">
    <location>
        <position position="102"/>
    </location>
</feature>
<dbReference type="RefSeq" id="WP_379899745.1">
    <property type="nucleotide sequence ID" value="NZ_JBHRTR010000023.1"/>
</dbReference>
<dbReference type="PIRSF" id="PIRSF001399">
    <property type="entry name" value="DHquinase_II"/>
    <property type="match status" value="1"/>
</dbReference>
<dbReference type="Pfam" id="PF01220">
    <property type="entry name" value="DHquinase_II"/>
    <property type="match status" value="1"/>
</dbReference>
<keyword evidence="7 9" id="KW-0057">Aromatic amino acid biosynthesis</keyword>
<dbReference type="CDD" id="cd00466">
    <property type="entry name" value="DHQase_II"/>
    <property type="match status" value="1"/>
</dbReference>
<comment type="similarity">
    <text evidence="4 9">Belongs to the type-II 3-dehydroquinase family.</text>
</comment>
<feature type="binding site" evidence="9">
    <location>
        <position position="113"/>
    </location>
    <ligand>
        <name>substrate</name>
    </ligand>
</feature>
<accession>A0ABV7KYX1</accession>
<comment type="caution">
    <text evidence="10">The sequence shown here is derived from an EMBL/GenBank/DDBJ whole genome shotgun (WGS) entry which is preliminary data.</text>
</comment>